<organism evidence="3 4">
    <name type="scientific">Suillus fuscotomentosus</name>
    <dbReference type="NCBI Taxonomy" id="1912939"/>
    <lineage>
        <taxon>Eukaryota</taxon>
        <taxon>Fungi</taxon>
        <taxon>Dikarya</taxon>
        <taxon>Basidiomycota</taxon>
        <taxon>Agaricomycotina</taxon>
        <taxon>Agaricomycetes</taxon>
        <taxon>Agaricomycetidae</taxon>
        <taxon>Boletales</taxon>
        <taxon>Suillineae</taxon>
        <taxon>Suillaceae</taxon>
        <taxon>Suillus</taxon>
    </lineage>
</organism>
<sequence length="262" mass="29311">MSNSSENPEAALDTILPPPMSSSSENTQVPSAPSQSSQPGTPSSENCLDKFPPLWEPPKSFILRHIFKMCCFIFTWRSDLRWLHALLKEGDNWEILHGRYLTQLNQVSTVQGLVLATVAVFISSSPPLAKDVNYTSNASYACLAESLVFSLFGLLFQLKVSAAGIIFQQRSAAKVIMEARWRIFWHLLSLTVPIIIFTISVILLLIAIVLTGFASGSETVRLYVSITFAFLAICHLVSILGSPFYYHFSDLCFRVIQEWRKT</sequence>
<feature type="transmembrane region" description="Helical" evidence="2">
    <location>
        <begin position="187"/>
        <end position="210"/>
    </location>
</feature>
<keyword evidence="2" id="KW-0812">Transmembrane</keyword>
<evidence type="ECO:0000313" key="3">
    <source>
        <dbReference type="EMBL" id="KAG1892908.1"/>
    </source>
</evidence>
<dbReference type="Proteomes" id="UP001195769">
    <property type="component" value="Unassembled WGS sequence"/>
</dbReference>
<dbReference type="AlphaFoldDB" id="A0AAD4DU60"/>
<feature type="region of interest" description="Disordered" evidence="1">
    <location>
        <begin position="1"/>
        <end position="49"/>
    </location>
</feature>
<name>A0AAD4DU60_9AGAM</name>
<feature type="compositionally biased region" description="Low complexity" evidence="1">
    <location>
        <begin position="28"/>
        <end position="44"/>
    </location>
</feature>
<proteinExistence type="predicted"/>
<reference evidence="3" key="1">
    <citation type="journal article" date="2020" name="New Phytol.">
        <title>Comparative genomics reveals dynamic genome evolution in host specialist ectomycorrhizal fungi.</title>
        <authorList>
            <person name="Lofgren L.A."/>
            <person name="Nguyen N.H."/>
            <person name="Vilgalys R."/>
            <person name="Ruytinx J."/>
            <person name="Liao H.L."/>
            <person name="Branco S."/>
            <person name="Kuo A."/>
            <person name="LaButti K."/>
            <person name="Lipzen A."/>
            <person name="Andreopoulos W."/>
            <person name="Pangilinan J."/>
            <person name="Riley R."/>
            <person name="Hundley H."/>
            <person name="Na H."/>
            <person name="Barry K."/>
            <person name="Grigoriev I.V."/>
            <person name="Stajich J.E."/>
            <person name="Kennedy P.G."/>
        </authorList>
    </citation>
    <scope>NUCLEOTIDE SEQUENCE</scope>
    <source>
        <strain evidence="3">FC203</strain>
    </source>
</reference>
<feature type="transmembrane region" description="Helical" evidence="2">
    <location>
        <begin position="222"/>
        <end position="246"/>
    </location>
</feature>
<keyword evidence="2" id="KW-0472">Membrane</keyword>
<comment type="caution">
    <text evidence="3">The sequence shown here is derived from an EMBL/GenBank/DDBJ whole genome shotgun (WGS) entry which is preliminary data.</text>
</comment>
<accession>A0AAD4DU60</accession>
<gene>
    <name evidence="3" type="ORF">F5891DRAFT_1197098</name>
</gene>
<evidence type="ECO:0000313" key="4">
    <source>
        <dbReference type="Proteomes" id="UP001195769"/>
    </source>
</evidence>
<protein>
    <submittedName>
        <fullName evidence="3">Uncharacterized protein</fullName>
    </submittedName>
</protein>
<keyword evidence="4" id="KW-1185">Reference proteome</keyword>
<dbReference type="GeneID" id="64662729"/>
<dbReference type="EMBL" id="JABBWK010000114">
    <property type="protein sequence ID" value="KAG1892908.1"/>
    <property type="molecule type" value="Genomic_DNA"/>
</dbReference>
<evidence type="ECO:0000256" key="1">
    <source>
        <dbReference type="SAM" id="MobiDB-lite"/>
    </source>
</evidence>
<evidence type="ECO:0000256" key="2">
    <source>
        <dbReference type="SAM" id="Phobius"/>
    </source>
</evidence>
<dbReference type="RefSeq" id="XP_041218484.1">
    <property type="nucleotide sequence ID" value="XM_041368431.1"/>
</dbReference>
<feature type="transmembrane region" description="Helical" evidence="2">
    <location>
        <begin position="147"/>
        <end position="167"/>
    </location>
</feature>
<keyword evidence="2" id="KW-1133">Transmembrane helix</keyword>